<feature type="binding site" evidence="9">
    <location>
        <position position="619"/>
    </location>
    <ligand>
        <name>Fe cation</name>
        <dbReference type="ChEBI" id="CHEBI:24875"/>
        <note>catalytic</note>
    </ligand>
</feature>
<feature type="site" description="Essential for stabilizing binding to COTL1" evidence="11">
    <location>
        <position position="97"/>
    </location>
</feature>
<feature type="binding site" evidence="10">
    <location>
        <position position="17"/>
    </location>
    <ligand>
        <name>Ca(2+)</name>
        <dbReference type="ChEBI" id="CHEBI:29108"/>
        <label>1</label>
    </ligand>
</feature>
<evidence type="ECO:0000256" key="1">
    <source>
        <dbReference type="ARBA" id="ARBA00004496"/>
    </source>
</evidence>
<reference evidence="15" key="1">
    <citation type="submission" date="2025-08" db="UniProtKB">
        <authorList>
            <consortium name="Ensembl"/>
        </authorList>
    </citation>
    <scope>IDENTIFICATION</scope>
</reference>
<evidence type="ECO:0000256" key="12">
    <source>
        <dbReference type="PROSITE-ProRule" id="PRU00152"/>
    </source>
</evidence>
<comment type="cofactor">
    <cofactor evidence="9">
        <name>Fe cation</name>
        <dbReference type="ChEBI" id="CHEBI:24875"/>
    </cofactor>
    <text evidence="9">Binds 1 Fe cation per subunit.</text>
</comment>
<dbReference type="PANTHER" id="PTHR11771">
    <property type="entry name" value="LIPOXYGENASE"/>
    <property type="match status" value="1"/>
</dbReference>
<accession>A0A663EYT4</accession>
<dbReference type="PROSITE" id="PS00081">
    <property type="entry name" value="LIPOXYGENASE_2"/>
    <property type="match status" value="1"/>
</dbReference>
<keyword evidence="4" id="KW-0963">Cytoplasm</keyword>
<feature type="binding site" evidence="9">
    <location>
        <position position="324"/>
    </location>
    <ligand>
        <name>Fe cation</name>
        <dbReference type="ChEBI" id="CHEBI:24875"/>
        <note>catalytic</note>
    </ligand>
</feature>
<evidence type="ECO:0000256" key="5">
    <source>
        <dbReference type="ARBA" id="ARBA00022723"/>
    </source>
</evidence>
<dbReference type="Pfam" id="PF00305">
    <property type="entry name" value="Lipoxygenase"/>
    <property type="match status" value="1"/>
</dbReference>
<keyword evidence="10" id="KW-0106">Calcium</keyword>
<dbReference type="InterPro" id="IPR036392">
    <property type="entry name" value="PLAT/LH2_dom_sf"/>
</dbReference>
<evidence type="ECO:0000256" key="8">
    <source>
        <dbReference type="ARBA" id="ARBA00023098"/>
    </source>
</evidence>
<proteinExistence type="inferred from homology"/>
<dbReference type="GO" id="GO:0034440">
    <property type="term" value="P:lipid oxidation"/>
    <property type="evidence" value="ECO:0007669"/>
    <property type="project" value="InterPro"/>
</dbReference>
<evidence type="ECO:0000256" key="3">
    <source>
        <dbReference type="ARBA" id="ARBA00009419"/>
    </source>
</evidence>
<dbReference type="Gene3D" id="3.10.450.60">
    <property type="match status" value="1"/>
</dbReference>
<dbReference type="PROSITE" id="PS50095">
    <property type="entry name" value="PLAT"/>
    <property type="match status" value="1"/>
</dbReference>
<keyword evidence="5 9" id="KW-0479">Metal-binding</keyword>
<dbReference type="Gene3D" id="1.20.245.10">
    <property type="entry name" value="Lipoxygenase-1, Domain 5"/>
    <property type="match status" value="3"/>
</dbReference>
<feature type="binding site" evidence="10">
    <location>
        <position position="73"/>
    </location>
    <ligand>
        <name>Ca(2+)</name>
        <dbReference type="ChEBI" id="CHEBI:29108"/>
        <label>1</label>
    </ligand>
</feature>
<evidence type="ECO:0000313" key="15">
    <source>
        <dbReference type="Ensembl" id="ENSACCP00020017570.1"/>
    </source>
</evidence>
<keyword evidence="6" id="KW-0223">Dioxygenase</keyword>
<keyword evidence="7" id="KW-0560">Oxidoreductase</keyword>
<dbReference type="SUPFAM" id="SSF49723">
    <property type="entry name" value="Lipase/lipooxygenase domain (PLAT/LH2 domain)"/>
    <property type="match status" value="1"/>
</dbReference>
<dbReference type="InterPro" id="IPR001024">
    <property type="entry name" value="PLAT/LH2_dom"/>
</dbReference>
<feature type="domain" description="Lipoxygenase" evidence="14">
    <location>
        <begin position="60"/>
        <end position="619"/>
    </location>
</feature>
<comment type="caution">
    <text evidence="12">Lacks conserved residue(s) required for the propagation of feature annotation.</text>
</comment>
<feature type="binding site" evidence="10">
    <location>
        <position position="74"/>
    </location>
    <ligand>
        <name>Ca(2+)</name>
        <dbReference type="ChEBI" id="CHEBI:29108"/>
        <label>1</label>
    </ligand>
</feature>
<dbReference type="PROSITE" id="PS51393">
    <property type="entry name" value="LIPOXYGENASE_3"/>
    <property type="match status" value="1"/>
</dbReference>
<dbReference type="InterPro" id="IPR036226">
    <property type="entry name" value="LipOase_C_sf"/>
</dbReference>
<dbReference type="SUPFAM" id="SSF48484">
    <property type="entry name" value="Lipoxigenase"/>
    <property type="match status" value="1"/>
</dbReference>
<dbReference type="GO" id="GO:0016702">
    <property type="term" value="F:oxidoreductase activity, acting on single donors with incorporation of molecular oxygen, incorporation of two atoms of oxygen"/>
    <property type="evidence" value="ECO:0007669"/>
    <property type="project" value="InterPro"/>
</dbReference>
<evidence type="ECO:0000256" key="11">
    <source>
        <dbReference type="PIRSR" id="PIRSR601885-3"/>
    </source>
</evidence>
<evidence type="ECO:0000256" key="6">
    <source>
        <dbReference type="ARBA" id="ARBA00022964"/>
    </source>
</evidence>
<evidence type="ECO:0000256" key="9">
    <source>
        <dbReference type="PIRSR" id="PIRSR601885-1"/>
    </source>
</evidence>
<dbReference type="Gene3D" id="2.60.60.20">
    <property type="entry name" value="PLAT/LH2 domain"/>
    <property type="match status" value="1"/>
</dbReference>
<dbReference type="InterPro" id="IPR020834">
    <property type="entry name" value="LipOase_CS"/>
</dbReference>
<dbReference type="Pfam" id="PF01477">
    <property type="entry name" value="PLAT"/>
    <property type="match status" value="1"/>
</dbReference>
<evidence type="ECO:0008006" key="17">
    <source>
        <dbReference type="Google" id="ProtNLM"/>
    </source>
</evidence>
<keyword evidence="16" id="KW-1185">Reference proteome</keyword>
<dbReference type="PRINTS" id="PR00467">
    <property type="entry name" value="MAMLPOXGNASE"/>
</dbReference>
<feature type="binding site" evidence="9">
    <location>
        <position position="492"/>
    </location>
    <ligand>
        <name>Fe cation</name>
        <dbReference type="ChEBI" id="CHEBI:24875"/>
        <note>catalytic</note>
    </ligand>
</feature>
<dbReference type="Ensembl" id="ENSACCT00020018337.1">
    <property type="protein sequence ID" value="ENSACCP00020017570.1"/>
    <property type="gene ID" value="ENSACCG00020012053.1"/>
</dbReference>
<comment type="subcellular location">
    <subcellularLocation>
        <location evidence="1">Cytoplasm</location>
    </subcellularLocation>
</comment>
<name>A0A663EYT4_AQUCH</name>
<evidence type="ECO:0000259" key="13">
    <source>
        <dbReference type="PROSITE" id="PS50095"/>
    </source>
</evidence>
<sequence length="619" mass="70356">MAIYKVKVATGDILKAGTKNSISITLVGSRGESHQTTIKYWFLPGTDLTVRCEQDLGPIVLIRLHKWRLFLEDAWFCKDVRVTAPDGTLYRFPCYQWRSNLDPPLSFPGKKLADDELEILREHRRRELKERQEAYQWKTFAEGWPRCLNVDSVLELDSNVRFSCVRATNFNATPLVPEYVAAHWREDDFFGYQFLNGNNPIVIRQCAALPAKFPVTPQMVADFLGGGTDLDKEMREGRIFIVDYDVLDDIPAGTIHGRQQYIAAPLCLLHQGADGLLRPIAIQLSQTPGPTSPVFLPSDAEWDWLLAKTWVRNADFYSHQLLTHLLRTHLFGEVFAVATLRQLPSCHPIFKLLIPHFHFTLHINTLARSVLINPGGIIDKVSSGGTGGLLLLVRRGLEKVTYASLCLPDDIRQRGMTQIPNYRYRDDGMILWETIRRWVTTGRGGPMGLQAWAMEIFVNGFLSRTSSGRVFLQPMGLGKFLTMVVFTCSVQHAAVNNGLVPNAPSSMRHPPPTAKGKTFLQHFLDTLPEVDTTRSQKLPVDSSHLNWSKLMGPRPCVPSQRLLGQYLEERFTEAEPRRIIRTFRGELEEIRDLLEERNHVATLRYNYLNPLETENSISI</sequence>
<comment type="pathway">
    <text evidence="2">Lipid metabolism.</text>
</comment>
<dbReference type="SMART" id="SM00308">
    <property type="entry name" value="LH2"/>
    <property type="match status" value="1"/>
</dbReference>
<evidence type="ECO:0000256" key="2">
    <source>
        <dbReference type="ARBA" id="ARBA00005189"/>
    </source>
</evidence>
<dbReference type="GeneTree" id="ENSGT00940000156796"/>
<dbReference type="GO" id="GO:0005737">
    <property type="term" value="C:cytoplasm"/>
    <property type="evidence" value="ECO:0007669"/>
    <property type="project" value="UniProtKB-SubCell"/>
</dbReference>
<evidence type="ECO:0000256" key="10">
    <source>
        <dbReference type="PIRSR" id="PIRSR601885-2"/>
    </source>
</evidence>
<evidence type="ECO:0000256" key="7">
    <source>
        <dbReference type="ARBA" id="ARBA00023002"/>
    </source>
</evidence>
<dbReference type="GO" id="GO:0005506">
    <property type="term" value="F:iron ion binding"/>
    <property type="evidence" value="ECO:0007669"/>
    <property type="project" value="InterPro"/>
</dbReference>
<evidence type="ECO:0000259" key="14">
    <source>
        <dbReference type="PROSITE" id="PS51393"/>
    </source>
</evidence>
<organism evidence="15 16">
    <name type="scientific">Aquila chrysaetos chrysaetos</name>
    <dbReference type="NCBI Taxonomy" id="223781"/>
    <lineage>
        <taxon>Eukaryota</taxon>
        <taxon>Metazoa</taxon>
        <taxon>Chordata</taxon>
        <taxon>Craniata</taxon>
        <taxon>Vertebrata</taxon>
        <taxon>Euteleostomi</taxon>
        <taxon>Archelosauria</taxon>
        <taxon>Archosauria</taxon>
        <taxon>Dinosauria</taxon>
        <taxon>Saurischia</taxon>
        <taxon>Theropoda</taxon>
        <taxon>Coelurosauria</taxon>
        <taxon>Aves</taxon>
        <taxon>Neognathae</taxon>
        <taxon>Neoaves</taxon>
        <taxon>Telluraves</taxon>
        <taxon>Accipitrimorphae</taxon>
        <taxon>Accipitriformes</taxon>
        <taxon>Accipitridae</taxon>
        <taxon>Accipitrinae</taxon>
        <taxon>Aquila</taxon>
    </lineage>
</organism>
<evidence type="ECO:0000313" key="16">
    <source>
        <dbReference type="Proteomes" id="UP000472275"/>
    </source>
</evidence>
<feature type="domain" description="PLAT" evidence="13">
    <location>
        <begin position="2"/>
        <end position="112"/>
    </location>
</feature>
<dbReference type="PRINTS" id="PR00087">
    <property type="entry name" value="LIPOXYGENASE"/>
</dbReference>
<dbReference type="AlphaFoldDB" id="A0A663EYT4"/>
<reference evidence="15" key="2">
    <citation type="submission" date="2025-09" db="UniProtKB">
        <authorList>
            <consortium name="Ensembl"/>
        </authorList>
    </citation>
    <scope>IDENTIFICATION</scope>
</reference>
<feature type="binding site" evidence="9">
    <location>
        <position position="329"/>
    </location>
    <ligand>
        <name>Fe cation</name>
        <dbReference type="ChEBI" id="CHEBI:24875"/>
        <note>catalytic</note>
    </ligand>
</feature>
<protein>
    <recommendedName>
        <fullName evidence="17">Arachidonate lipoxygenase 3</fullName>
    </recommendedName>
</protein>
<keyword evidence="9" id="KW-0408">Iron</keyword>
<comment type="similarity">
    <text evidence="3">Belongs to the lipoxygenase family.</text>
</comment>
<keyword evidence="8" id="KW-0443">Lipid metabolism</keyword>
<evidence type="ECO:0000256" key="4">
    <source>
        <dbReference type="ARBA" id="ARBA00022490"/>
    </source>
</evidence>
<dbReference type="Proteomes" id="UP000472275">
    <property type="component" value="Unassembled WGS sequence"/>
</dbReference>
<dbReference type="InterPro" id="IPR013819">
    <property type="entry name" value="LipOase_C"/>
</dbReference>
<dbReference type="InterPro" id="IPR000907">
    <property type="entry name" value="LipOase"/>
</dbReference>
<dbReference type="InterPro" id="IPR001885">
    <property type="entry name" value="LipOase_mml"/>
</dbReference>